<dbReference type="PANTHER" id="PTHR22898">
    <property type="entry name" value="UNCHARACTERIZED GLYCOSOL TRANSFERASE-RELATED"/>
    <property type="match status" value="1"/>
</dbReference>
<sequence length="351" mass="40630">RAYLFIALLLLVSLLVFFYDELFVVPVMWLNGPVDYDKERFIYGGLFTLDATIGGVGNNIFEMMAIYGIAKQLHRTPIISKQAGNHIAKQHSHFVNLLKGFKIDDLPKDSRKVEFPQLCCTYTDPVKQLGRYYAYENVNIELWYAQSFKYFQNFTRAEILAKLRLKPEYEEYARTGQVEPSFFAGGDHTICVHSRRGDFIPSTIHAHATEEFVVPAIKLLNKRVREKHGSKNPRLVMIGDDKEWMKKIIRDHLPKDYKAAIAQTNDTYPAEVDWEFSRQYCDSVLMSASASTFGWWLAYNSRGYNVYYNTVFSKPNGFQTSLTPEDFYPPEWIPLEYDVSTKSVGVRPPRM</sequence>
<dbReference type="EMBL" id="BTSY01000004">
    <property type="protein sequence ID" value="GMT21559.1"/>
    <property type="molecule type" value="Genomic_DNA"/>
</dbReference>
<evidence type="ECO:0000256" key="2">
    <source>
        <dbReference type="ARBA" id="ARBA00022679"/>
    </source>
</evidence>
<keyword evidence="5" id="KW-1185">Reference proteome</keyword>
<evidence type="ECO:0000256" key="1">
    <source>
        <dbReference type="ARBA" id="ARBA00022676"/>
    </source>
</evidence>
<accession>A0AAV5VPV0</accession>
<keyword evidence="3" id="KW-0812">Transmembrane</keyword>
<gene>
    <name evidence="4" type="ORF">PFISCL1PPCAC_12856</name>
</gene>
<dbReference type="CDD" id="cd11301">
    <property type="entry name" value="Fut1_Fut2_like"/>
    <property type="match status" value="1"/>
</dbReference>
<dbReference type="Pfam" id="PF01531">
    <property type="entry name" value="Glyco_transf_11"/>
    <property type="match status" value="1"/>
</dbReference>
<dbReference type="InterPro" id="IPR002516">
    <property type="entry name" value="Glyco_trans_11"/>
</dbReference>
<feature type="transmembrane region" description="Helical" evidence="3">
    <location>
        <begin position="42"/>
        <end position="61"/>
    </location>
</feature>
<evidence type="ECO:0000313" key="4">
    <source>
        <dbReference type="EMBL" id="GMT21559.1"/>
    </source>
</evidence>
<keyword evidence="2" id="KW-0808">Transferase</keyword>
<dbReference type="GO" id="GO:0005975">
    <property type="term" value="P:carbohydrate metabolic process"/>
    <property type="evidence" value="ECO:0007669"/>
    <property type="project" value="InterPro"/>
</dbReference>
<name>A0AAV5VPV0_9BILA</name>
<dbReference type="Proteomes" id="UP001432322">
    <property type="component" value="Unassembled WGS sequence"/>
</dbReference>
<dbReference type="GO" id="GO:0008107">
    <property type="term" value="F:galactoside 2-alpha-L-fucosyltransferase activity"/>
    <property type="evidence" value="ECO:0007669"/>
    <property type="project" value="InterPro"/>
</dbReference>
<evidence type="ECO:0000313" key="5">
    <source>
        <dbReference type="Proteomes" id="UP001432322"/>
    </source>
</evidence>
<comment type="caution">
    <text evidence="4">The sequence shown here is derived from an EMBL/GenBank/DDBJ whole genome shotgun (WGS) entry which is preliminary data.</text>
</comment>
<feature type="non-terminal residue" evidence="4">
    <location>
        <position position="1"/>
    </location>
</feature>
<organism evidence="4 5">
    <name type="scientific">Pristionchus fissidentatus</name>
    <dbReference type="NCBI Taxonomy" id="1538716"/>
    <lineage>
        <taxon>Eukaryota</taxon>
        <taxon>Metazoa</taxon>
        <taxon>Ecdysozoa</taxon>
        <taxon>Nematoda</taxon>
        <taxon>Chromadorea</taxon>
        <taxon>Rhabditida</taxon>
        <taxon>Rhabditina</taxon>
        <taxon>Diplogasteromorpha</taxon>
        <taxon>Diplogasteroidea</taxon>
        <taxon>Neodiplogasteridae</taxon>
        <taxon>Pristionchus</taxon>
    </lineage>
</organism>
<dbReference type="AlphaFoldDB" id="A0AAV5VPV0"/>
<dbReference type="GO" id="GO:0016020">
    <property type="term" value="C:membrane"/>
    <property type="evidence" value="ECO:0007669"/>
    <property type="project" value="InterPro"/>
</dbReference>
<keyword evidence="1" id="KW-0328">Glycosyltransferase</keyword>
<dbReference type="PANTHER" id="PTHR22898:SF3">
    <property type="entry name" value="ALPHA-1,2-FUCOSYLTRANSFERASE-RELATED"/>
    <property type="match status" value="1"/>
</dbReference>
<keyword evidence="3" id="KW-1133">Transmembrane helix</keyword>
<proteinExistence type="predicted"/>
<evidence type="ECO:0008006" key="6">
    <source>
        <dbReference type="Google" id="ProtNLM"/>
    </source>
</evidence>
<evidence type="ECO:0000256" key="3">
    <source>
        <dbReference type="SAM" id="Phobius"/>
    </source>
</evidence>
<reference evidence="4" key="1">
    <citation type="submission" date="2023-10" db="EMBL/GenBank/DDBJ databases">
        <title>Genome assembly of Pristionchus species.</title>
        <authorList>
            <person name="Yoshida K."/>
            <person name="Sommer R.J."/>
        </authorList>
    </citation>
    <scope>NUCLEOTIDE SEQUENCE</scope>
    <source>
        <strain evidence="4">RS5133</strain>
    </source>
</reference>
<protein>
    <recommendedName>
        <fullName evidence="6">L-Fucosyltransferase</fullName>
    </recommendedName>
</protein>
<keyword evidence="3" id="KW-0472">Membrane</keyword>
<dbReference type="InterPro" id="IPR052501">
    <property type="entry name" value="Alpha-1-2_FucT"/>
</dbReference>